<dbReference type="EMBL" id="CP108021">
    <property type="protein sequence ID" value="WUM20168.1"/>
    <property type="molecule type" value="Genomic_DNA"/>
</dbReference>
<gene>
    <name evidence="3" type="ORF">OG579_21205</name>
</gene>
<keyword evidence="4" id="KW-1185">Reference proteome</keyword>
<dbReference type="AlphaFoldDB" id="A0AAU4K2B4"/>
<dbReference type="InterPro" id="IPR006016">
    <property type="entry name" value="UspA"/>
</dbReference>
<dbReference type="Proteomes" id="UP001432128">
    <property type="component" value="Chromosome"/>
</dbReference>
<dbReference type="PANTHER" id="PTHR46268:SF6">
    <property type="entry name" value="UNIVERSAL STRESS PROTEIN UP12"/>
    <property type="match status" value="1"/>
</dbReference>
<dbReference type="PANTHER" id="PTHR46268">
    <property type="entry name" value="STRESS RESPONSE PROTEIN NHAX"/>
    <property type="match status" value="1"/>
</dbReference>
<dbReference type="SUPFAM" id="SSF52402">
    <property type="entry name" value="Adenine nucleotide alpha hydrolases-like"/>
    <property type="match status" value="2"/>
</dbReference>
<name>A0AAU4K2B4_9NOCA</name>
<sequence length="303" mass="31412">MSTDTTNSVDSPATPARITVGYLATASGDDGVALAVALARATGACIDLVCVVRSEEPDGTPGRASYQDMLIRRAREWVAAGADLVPDDLTVEAHTPVAESFTEGLIDFADASGARLIVVGGTRDGLLGRHTLGSISSELVHWSPLPVALAPRGYAERDEVVLDSLTVAVPTTGRSDNPLPFAVALAEEAHLALRLVSLVSLDDAGDLDTETSAQTRARHISAATDILDEATRRAPSTLSVESVVADGDTLSEALDSLRWGEGDLVAVGSARLGPPSRAFLGSTAARILRNTTAPMIVVPKAAD</sequence>
<dbReference type="RefSeq" id="WP_328857558.1">
    <property type="nucleotide sequence ID" value="NZ_CP108021.1"/>
</dbReference>
<reference evidence="3 4" key="1">
    <citation type="submission" date="2022-10" db="EMBL/GenBank/DDBJ databases">
        <title>The complete genomes of actinobacterial strains from the NBC collection.</title>
        <authorList>
            <person name="Joergensen T.S."/>
            <person name="Alvarez Arevalo M."/>
            <person name="Sterndorff E.B."/>
            <person name="Faurdal D."/>
            <person name="Vuksanovic O."/>
            <person name="Mourched A.-S."/>
            <person name="Charusanti P."/>
            <person name="Shaw S."/>
            <person name="Blin K."/>
            <person name="Weber T."/>
        </authorList>
    </citation>
    <scope>NUCLEOTIDE SEQUENCE [LARGE SCALE GENOMIC DNA]</scope>
    <source>
        <strain evidence="3 4">NBC_00319</strain>
    </source>
</reference>
<evidence type="ECO:0000259" key="2">
    <source>
        <dbReference type="Pfam" id="PF00582"/>
    </source>
</evidence>
<feature type="domain" description="UspA" evidence="2">
    <location>
        <begin position="171"/>
        <end position="299"/>
    </location>
</feature>
<dbReference type="CDD" id="cd00293">
    <property type="entry name" value="USP-like"/>
    <property type="match status" value="2"/>
</dbReference>
<organism evidence="3 4">
    <name type="scientific">Williamsia herbipolensis</name>
    <dbReference type="NCBI Taxonomy" id="1603258"/>
    <lineage>
        <taxon>Bacteria</taxon>
        <taxon>Bacillati</taxon>
        <taxon>Actinomycetota</taxon>
        <taxon>Actinomycetes</taxon>
        <taxon>Mycobacteriales</taxon>
        <taxon>Nocardiaceae</taxon>
        <taxon>Williamsia</taxon>
    </lineage>
</organism>
<proteinExistence type="inferred from homology"/>
<dbReference type="InterPro" id="IPR014729">
    <property type="entry name" value="Rossmann-like_a/b/a_fold"/>
</dbReference>
<dbReference type="KEGG" id="whr:OG579_21205"/>
<evidence type="ECO:0000313" key="4">
    <source>
        <dbReference type="Proteomes" id="UP001432128"/>
    </source>
</evidence>
<comment type="similarity">
    <text evidence="1">Belongs to the universal stress protein A family.</text>
</comment>
<dbReference type="Gene3D" id="3.40.50.620">
    <property type="entry name" value="HUPs"/>
    <property type="match status" value="2"/>
</dbReference>
<evidence type="ECO:0000313" key="3">
    <source>
        <dbReference type="EMBL" id="WUM20168.1"/>
    </source>
</evidence>
<evidence type="ECO:0000256" key="1">
    <source>
        <dbReference type="ARBA" id="ARBA00008791"/>
    </source>
</evidence>
<protein>
    <submittedName>
        <fullName evidence="3">Universal stress protein</fullName>
    </submittedName>
</protein>
<accession>A0AAU4K2B4</accession>
<feature type="domain" description="UspA" evidence="2">
    <location>
        <begin position="17"/>
        <end position="150"/>
    </location>
</feature>
<dbReference type="Pfam" id="PF00582">
    <property type="entry name" value="Usp"/>
    <property type="match status" value="2"/>
</dbReference>